<comment type="subcellular location">
    <subcellularLocation>
        <location evidence="1">Cell membrane</location>
        <topology evidence="1">Multi-pass membrane protein</topology>
    </subcellularLocation>
</comment>
<sequence>MQQPAPSPAAAEERAQIRRLRLASFVEATTLLVLVFVAVPLKHLFDYPLAVRLMGPVHGAAFVAYAWSLVTTVSGGGWSRGEIARLGLAAFIPFGGFLNAGLLRRKRAALAAPTGARA</sequence>
<reference evidence="8 9" key="1">
    <citation type="submission" date="2020-08" db="EMBL/GenBank/DDBJ databases">
        <title>Genomic Encyclopedia of Type Strains, Phase IV (KMG-IV): sequencing the most valuable type-strain genomes for metagenomic binning, comparative biology and taxonomic classification.</title>
        <authorList>
            <person name="Goeker M."/>
        </authorList>
    </citation>
    <scope>NUCLEOTIDE SEQUENCE [LARGE SCALE GENOMIC DNA]</scope>
    <source>
        <strain evidence="8 9">DSM 101806</strain>
    </source>
</reference>
<evidence type="ECO:0000313" key="8">
    <source>
        <dbReference type="EMBL" id="MBB4096925.1"/>
    </source>
</evidence>
<evidence type="ECO:0000313" key="9">
    <source>
        <dbReference type="Proteomes" id="UP000557392"/>
    </source>
</evidence>
<evidence type="ECO:0000256" key="3">
    <source>
        <dbReference type="ARBA" id="ARBA00022692"/>
    </source>
</evidence>
<keyword evidence="2" id="KW-1003">Cell membrane</keyword>
<dbReference type="AlphaFoldDB" id="A0A7W6JP27"/>
<evidence type="ECO:0000256" key="5">
    <source>
        <dbReference type="ARBA" id="ARBA00023136"/>
    </source>
</evidence>
<dbReference type="PANTHER" id="PTHR40077:SF1">
    <property type="entry name" value="MEMBRANE PROTEIN"/>
    <property type="match status" value="1"/>
</dbReference>
<dbReference type="NCBIfam" id="TIGR03954">
    <property type="entry name" value="integ_memb_HG"/>
    <property type="match status" value="1"/>
</dbReference>
<dbReference type="Proteomes" id="UP000557392">
    <property type="component" value="Unassembled WGS sequence"/>
</dbReference>
<feature type="domain" description="DUF3817" evidence="7">
    <location>
        <begin position="17"/>
        <end position="99"/>
    </location>
</feature>
<comment type="caution">
    <text evidence="8">The sequence shown here is derived from an EMBL/GenBank/DDBJ whole genome shotgun (WGS) entry which is preliminary data.</text>
</comment>
<keyword evidence="3 6" id="KW-0812">Transmembrane</keyword>
<evidence type="ECO:0000256" key="1">
    <source>
        <dbReference type="ARBA" id="ARBA00004651"/>
    </source>
</evidence>
<dbReference type="PANTHER" id="PTHR40077">
    <property type="entry name" value="MEMBRANE PROTEIN-RELATED"/>
    <property type="match status" value="1"/>
</dbReference>
<proteinExistence type="predicted"/>
<dbReference type="GO" id="GO:0005886">
    <property type="term" value="C:plasma membrane"/>
    <property type="evidence" value="ECO:0007669"/>
    <property type="project" value="UniProtKB-SubCell"/>
</dbReference>
<keyword evidence="5 6" id="KW-0472">Membrane</keyword>
<evidence type="ECO:0000256" key="2">
    <source>
        <dbReference type="ARBA" id="ARBA00022475"/>
    </source>
</evidence>
<feature type="transmembrane region" description="Helical" evidence="6">
    <location>
        <begin position="20"/>
        <end position="41"/>
    </location>
</feature>
<dbReference type="InterPro" id="IPR023845">
    <property type="entry name" value="DUF3817_TM"/>
</dbReference>
<organism evidence="8 9">
    <name type="scientific">Sphingomonas kyeonggiensis</name>
    <dbReference type="NCBI Taxonomy" id="1268553"/>
    <lineage>
        <taxon>Bacteria</taxon>
        <taxon>Pseudomonadati</taxon>
        <taxon>Pseudomonadota</taxon>
        <taxon>Alphaproteobacteria</taxon>
        <taxon>Sphingomonadales</taxon>
        <taxon>Sphingomonadaceae</taxon>
        <taxon>Sphingomonas</taxon>
    </lineage>
</organism>
<keyword evidence="9" id="KW-1185">Reference proteome</keyword>
<gene>
    <name evidence="8" type="ORF">GGR46_000458</name>
</gene>
<protein>
    <submittedName>
        <fullName evidence="8">Integral membrane protein</fullName>
    </submittedName>
</protein>
<feature type="transmembrane region" description="Helical" evidence="6">
    <location>
        <begin position="53"/>
        <end position="71"/>
    </location>
</feature>
<accession>A0A7W6JP27</accession>
<name>A0A7W6JP27_9SPHN</name>
<evidence type="ECO:0000259" key="7">
    <source>
        <dbReference type="Pfam" id="PF12823"/>
    </source>
</evidence>
<dbReference type="EMBL" id="JACIEH010000001">
    <property type="protein sequence ID" value="MBB4096925.1"/>
    <property type="molecule type" value="Genomic_DNA"/>
</dbReference>
<evidence type="ECO:0000256" key="4">
    <source>
        <dbReference type="ARBA" id="ARBA00022989"/>
    </source>
</evidence>
<keyword evidence="4 6" id="KW-1133">Transmembrane helix</keyword>
<dbReference type="Pfam" id="PF12823">
    <property type="entry name" value="DUF3817"/>
    <property type="match status" value="1"/>
</dbReference>
<evidence type="ECO:0000256" key="6">
    <source>
        <dbReference type="SAM" id="Phobius"/>
    </source>
</evidence>
<feature type="transmembrane region" description="Helical" evidence="6">
    <location>
        <begin position="83"/>
        <end position="103"/>
    </location>
</feature>